<dbReference type="EMBL" id="KZ819634">
    <property type="protein sequence ID" value="PWN93968.1"/>
    <property type="molecule type" value="Genomic_DNA"/>
</dbReference>
<keyword evidence="3" id="KW-0472">Membrane</keyword>
<organism evidence="4 5">
    <name type="scientific">Acaromyces ingoldii</name>
    <dbReference type="NCBI Taxonomy" id="215250"/>
    <lineage>
        <taxon>Eukaryota</taxon>
        <taxon>Fungi</taxon>
        <taxon>Dikarya</taxon>
        <taxon>Basidiomycota</taxon>
        <taxon>Ustilaginomycotina</taxon>
        <taxon>Exobasidiomycetes</taxon>
        <taxon>Exobasidiales</taxon>
        <taxon>Cryptobasidiaceae</taxon>
        <taxon>Acaromyces</taxon>
    </lineage>
</organism>
<dbReference type="InParanoid" id="A0A316YZ82"/>
<sequence>MASFALSNREEDALLKETKQEALKKCDDVVKDFAQCSSGRTVSVAWACRDQHRKLQDCLKQYTGPEAMEEKRRAYLKEHRQTT</sequence>
<evidence type="ECO:0000313" key="5">
    <source>
        <dbReference type="Proteomes" id="UP000245768"/>
    </source>
</evidence>
<dbReference type="RefSeq" id="XP_025381166.1">
    <property type="nucleotide sequence ID" value="XM_025520699.1"/>
</dbReference>
<name>A0A316YZ82_9BASI</name>
<keyword evidence="5" id="KW-1185">Reference proteome</keyword>
<proteinExistence type="inferred from homology"/>
<dbReference type="Pfam" id="PF08583">
    <property type="entry name" value="Cmc1"/>
    <property type="match status" value="1"/>
</dbReference>
<keyword evidence="3" id="KW-0496">Mitochondrion</keyword>
<dbReference type="Proteomes" id="UP000245768">
    <property type="component" value="Unassembled WGS sequence"/>
</dbReference>
<protein>
    <recommendedName>
        <fullName evidence="3">COX assembly mitochondrial protein</fullName>
    </recommendedName>
</protein>
<dbReference type="PANTHER" id="PTHR22977">
    <property type="entry name" value="COX ASSEMBLY MITOCHONDRIAL PROTEIN"/>
    <property type="match status" value="1"/>
</dbReference>
<dbReference type="STRING" id="215250.A0A316YZ82"/>
<keyword evidence="3" id="KW-0999">Mitochondrion inner membrane</keyword>
<dbReference type="GO" id="GO:0005743">
    <property type="term" value="C:mitochondrial inner membrane"/>
    <property type="evidence" value="ECO:0007669"/>
    <property type="project" value="UniProtKB-SubCell"/>
</dbReference>
<dbReference type="AlphaFoldDB" id="A0A316YZ82"/>
<comment type="subcellular location">
    <subcellularLocation>
        <location evidence="3">Mitochondrion inner membrane</location>
    </subcellularLocation>
</comment>
<evidence type="ECO:0000256" key="1">
    <source>
        <dbReference type="ARBA" id="ARBA00007347"/>
    </source>
</evidence>
<evidence type="ECO:0000313" key="4">
    <source>
        <dbReference type="EMBL" id="PWN93968.1"/>
    </source>
</evidence>
<accession>A0A316YZ82</accession>
<evidence type="ECO:0000256" key="2">
    <source>
        <dbReference type="ARBA" id="ARBA00023157"/>
    </source>
</evidence>
<gene>
    <name evidence="4" type="ORF">FA10DRAFT_264565</name>
</gene>
<dbReference type="InterPro" id="IPR013892">
    <property type="entry name" value="Cyt_c_biogenesis_Cmc1-like"/>
</dbReference>
<keyword evidence="2" id="KW-1015">Disulfide bond</keyword>
<dbReference type="GeneID" id="37042615"/>
<dbReference type="PANTHER" id="PTHR22977:SF5">
    <property type="entry name" value="COX ASSEMBLY MITOCHONDRIAL PROTEIN HOMOLOG"/>
    <property type="match status" value="1"/>
</dbReference>
<comment type="similarity">
    <text evidence="1 3">Belongs to the CMC family.</text>
</comment>
<comment type="function">
    <text evidence="3">Required for mitochondrial cytochrome c oxidase (COX) assembly and respiration.</text>
</comment>
<keyword evidence="3" id="KW-0143">Chaperone</keyword>
<dbReference type="FunCoup" id="A0A316YZ82">
    <property type="interactions" value="148"/>
</dbReference>
<reference evidence="4 5" key="1">
    <citation type="journal article" date="2018" name="Mol. Biol. Evol.">
        <title>Broad Genomic Sampling Reveals a Smut Pathogenic Ancestry of the Fungal Clade Ustilaginomycotina.</title>
        <authorList>
            <person name="Kijpornyongpan T."/>
            <person name="Mondo S.J."/>
            <person name="Barry K."/>
            <person name="Sandor L."/>
            <person name="Lee J."/>
            <person name="Lipzen A."/>
            <person name="Pangilinan J."/>
            <person name="LaButti K."/>
            <person name="Hainaut M."/>
            <person name="Henrissat B."/>
            <person name="Grigoriev I.V."/>
            <person name="Spatafora J.W."/>
            <person name="Aime M.C."/>
        </authorList>
    </citation>
    <scope>NUCLEOTIDE SEQUENCE [LARGE SCALE GENOMIC DNA]</scope>
    <source>
        <strain evidence="4 5">MCA 4198</strain>
    </source>
</reference>
<dbReference type="OrthoDB" id="6224010at2759"/>
<evidence type="ECO:0000256" key="3">
    <source>
        <dbReference type="RuleBase" id="RU364104"/>
    </source>
</evidence>